<proteinExistence type="predicted"/>
<evidence type="ECO:0000313" key="2">
    <source>
        <dbReference type="Proteomes" id="UP000789342"/>
    </source>
</evidence>
<keyword evidence="2" id="KW-1185">Reference proteome</keyword>
<sequence>MEQFQSLQTPYKSKMPLEIILNNRRKEEIPEKLEQKLRAKNYTPP</sequence>
<dbReference type="AlphaFoldDB" id="A0A9N9ANZ8"/>
<gene>
    <name evidence="1" type="ORF">AMORRO_LOCUS4883</name>
</gene>
<organism evidence="1 2">
    <name type="scientific">Acaulospora morrowiae</name>
    <dbReference type="NCBI Taxonomy" id="94023"/>
    <lineage>
        <taxon>Eukaryota</taxon>
        <taxon>Fungi</taxon>
        <taxon>Fungi incertae sedis</taxon>
        <taxon>Mucoromycota</taxon>
        <taxon>Glomeromycotina</taxon>
        <taxon>Glomeromycetes</taxon>
        <taxon>Diversisporales</taxon>
        <taxon>Acaulosporaceae</taxon>
        <taxon>Acaulospora</taxon>
    </lineage>
</organism>
<protein>
    <submittedName>
        <fullName evidence="1">5490_t:CDS:1</fullName>
    </submittedName>
</protein>
<dbReference type="EMBL" id="CAJVPV010002783">
    <property type="protein sequence ID" value="CAG8535705.1"/>
    <property type="molecule type" value="Genomic_DNA"/>
</dbReference>
<reference evidence="1" key="1">
    <citation type="submission" date="2021-06" db="EMBL/GenBank/DDBJ databases">
        <authorList>
            <person name="Kallberg Y."/>
            <person name="Tangrot J."/>
            <person name="Rosling A."/>
        </authorList>
    </citation>
    <scope>NUCLEOTIDE SEQUENCE</scope>
    <source>
        <strain evidence="1">CL551</strain>
    </source>
</reference>
<dbReference type="Proteomes" id="UP000789342">
    <property type="component" value="Unassembled WGS sequence"/>
</dbReference>
<evidence type="ECO:0000313" key="1">
    <source>
        <dbReference type="EMBL" id="CAG8535705.1"/>
    </source>
</evidence>
<accession>A0A9N9ANZ8</accession>
<comment type="caution">
    <text evidence="1">The sequence shown here is derived from an EMBL/GenBank/DDBJ whole genome shotgun (WGS) entry which is preliminary data.</text>
</comment>
<name>A0A9N9ANZ8_9GLOM</name>